<dbReference type="PANTHER" id="PTHR35204:SF1">
    <property type="entry name" value="ENTEROTOXIN"/>
    <property type="match status" value="1"/>
</dbReference>
<evidence type="ECO:0000313" key="4">
    <source>
        <dbReference type="Proteomes" id="UP000664132"/>
    </source>
</evidence>
<evidence type="ECO:0000313" key="3">
    <source>
        <dbReference type="EMBL" id="KAG4425071.1"/>
    </source>
</evidence>
<gene>
    <name evidence="3" type="ORF">IFR04_001841</name>
</gene>
<dbReference type="PANTHER" id="PTHR35204">
    <property type="entry name" value="YALI0A21131P"/>
    <property type="match status" value="1"/>
</dbReference>
<protein>
    <submittedName>
        <fullName evidence="3">Uncharacterized protein</fullName>
    </submittedName>
</protein>
<feature type="signal peptide" evidence="2">
    <location>
        <begin position="1"/>
        <end position="22"/>
    </location>
</feature>
<feature type="region of interest" description="Disordered" evidence="1">
    <location>
        <begin position="612"/>
        <end position="656"/>
    </location>
</feature>
<dbReference type="InterPro" id="IPR038921">
    <property type="entry name" value="YOR389W-like"/>
</dbReference>
<dbReference type="OrthoDB" id="10261782at2759"/>
<evidence type="ECO:0000256" key="2">
    <source>
        <dbReference type="SAM" id="SignalP"/>
    </source>
</evidence>
<accession>A0A8H7WI01</accession>
<feature type="chain" id="PRO_5034394252" evidence="2">
    <location>
        <begin position="23"/>
        <end position="672"/>
    </location>
</feature>
<keyword evidence="4" id="KW-1185">Reference proteome</keyword>
<comment type="caution">
    <text evidence="3">The sequence shown here is derived from an EMBL/GenBank/DDBJ whole genome shotgun (WGS) entry which is preliminary data.</text>
</comment>
<dbReference type="AlphaFoldDB" id="A0A8H7WI01"/>
<evidence type="ECO:0000256" key="1">
    <source>
        <dbReference type="SAM" id="MobiDB-lite"/>
    </source>
</evidence>
<dbReference type="Proteomes" id="UP000664132">
    <property type="component" value="Unassembled WGS sequence"/>
</dbReference>
<proteinExistence type="predicted"/>
<dbReference type="EMBL" id="JAFJYH010000014">
    <property type="protein sequence ID" value="KAG4425071.1"/>
    <property type="molecule type" value="Genomic_DNA"/>
</dbReference>
<feature type="compositionally biased region" description="Gly residues" evidence="1">
    <location>
        <begin position="640"/>
        <end position="652"/>
    </location>
</feature>
<name>A0A8H7WI01_9HELO</name>
<reference evidence="3" key="1">
    <citation type="submission" date="2021-02" db="EMBL/GenBank/DDBJ databases">
        <title>Genome sequence Cadophora malorum strain M34.</title>
        <authorList>
            <person name="Stefanovic E."/>
            <person name="Vu D."/>
            <person name="Scully C."/>
            <person name="Dijksterhuis J."/>
            <person name="Roader J."/>
            <person name="Houbraken J."/>
        </authorList>
    </citation>
    <scope>NUCLEOTIDE SEQUENCE</scope>
    <source>
        <strain evidence="3">M34</strain>
    </source>
</reference>
<feature type="compositionally biased region" description="Low complexity" evidence="1">
    <location>
        <begin position="617"/>
        <end position="630"/>
    </location>
</feature>
<sequence>MIFSSVTSFVWYLVHFIVTTTALQQQPLLDHEPGTVETSRWKLNFSSEAPHYFASVYGLLQQWPNTFFPNGHSIVPCEIPAYTKLYHGRMDAALPPSPEWFAFDIGMSYGIMGGTRNSHMLTYQTTRRVKCIYFDGESATLFGTGQLDTQMLHIWGNLSGPGKPDDGFRFLWDEYARAEGLCKWIADRELGGLGWGYEGIVRMNAGFEMIWCNFSSPSIRLVSHLNISAPLLPPKEKTMVERELDDRNIEGISKFPLPTRTKTTEPTPSPPYIDFDWEMLRREPFRPSRNWGWYTSSTLHYGSSGDGPGIGESRVKPDTCGFMSYYNPIFESKGIVRTLEEQKALNLTQEGFWIGPGSAGKRVTALEALTRRRRYHTLQNVTSSDAAVMRASSERVMRDRLAHGDEKCSGVDWTALTTDIVQTYSSPLLKLSRTLQKYGNHTSNSSVLHEWMADIRQQTHMFVLPFLEYPEAADDETWKRDSPLFKKTYSYCRYQHTRLLDPEEGIMLGPEETLLKWSVEETMGGICSVIVEVSLAVEGLWQSKFNQAPNPTTLSLTMTRRSKVQDWTNGIEEVMAWLGWAGEWIGCEKKCGWDESCFIPMWPLLHRGDGGFDRRPPGNGTSPGYPGGRYPRPPPYYGHPGNGTGRPGGGFGRWTPSEADLWEPKCVKSDYL</sequence>
<organism evidence="3 4">
    <name type="scientific">Cadophora malorum</name>
    <dbReference type="NCBI Taxonomy" id="108018"/>
    <lineage>
        <taxon>Eukaryota</taxon>
        <taxon>Fungi</taxon>
        <taxon>Dikarya</taxon>
        <taxon>Ascomycota</taxon>
        <taxon>Pezizomycotina</taxon>
        <taxon>Leotiomycetes</taxon>
        <taxon>Helotiales</taxon>
        <taxon>Ploettnerulaceae</taxon>
        <taxon>Cadophora</taxon>
    </lineage>
</organism>
<keyword evidence="2" id="KW-0732">Signal</keyword>